<proteinExistence type="predicted"/>
<protein>
    <submittedName>
        <fullName evidence="1">Uncharacterized protein</fullName>
    </submittedName>
</protein>
<dbReference type="STRING" id="390235.PputW619_2605"/>
<evidence type="ECO:0000313" key="1">
    <source>
        <dbReference type="EMBL" id="ACA73099.1"/>
    </source>
</evidence>
<dbReference type="HOGENOM" id="CLU_2318021_0_0_6"/>
<sequence length="99" mass="10518">MLCSGGWARTALDALRDIAAGSKKPFTEAMIKTFPCRNALNTLLPEVVMVLTEQAARSVAGGQAVQPVLQMRGIAIEQLDNQSIGLSGLQRCTRCATVS</sequence>
<reference evidence="1" key="1">
    <citation type="submission" date="2008-02" db="EMBL/GenBank/DDBJ databases">
        <title>Complete sequence of Psuedomonas putida W619.</title>
        <authorList>
            <consortium name="US DOE Joint Genome Institute"/>
            <person name="Copeland A."/>
            <person name="Lucas S."/>
            <person name="Lapidus A."/>
            <person name="Barry K."/>
            <person name="Detter J.C."/>
            <person name="Glavina del Rio T."/>
            <person name="Dalin E."/>
            <person name="Tice H."/>
            <person name="Pitluck S."/>
            <person name="Chain P."/>
            <person name="Malfatti S."/>
            <person name="Shin M."/>
            <person name="Vergez L."/>
            <person name="Schmutz J."/>
            <person name="Larimer F."/>
            <person name="Land M."/>
            <person name="Hauser L."/>
            <person name="Kyrpides N."/>
            <person name="Kim E."/>
            <person name="Taghavi S."/>
            <person name="Vangronsveld D."/>
            <person name="van der Lelie D."/>
            <person name="Richardson P."/>
        </authorList>
    </citation>
    <scope>NUCLEOTIDE SEQUENCE</scope>
    <source>
        <strain evidence="1">W619</strain>
    </source>
</reference>
<accession>B1J942</accession>
<name>B1J942_PSEPW</name>
<dbReference type="EMBL" id="CP000949">
    <property type="protein sequence ID" value="ACA73099.1"/>
    <property type="molecule type" value="Genomic_DNA"/>
</dbReference>
<dbReference type="AlphaFoldDB" id="B1J942"/>
<gene>
    <name evidence="1" type="ordered locus">PputW619_2605</name>
</gene>
<organism evidence="1">
    <name type="scientific">Pseudomonas putida (strain W619)</name>
    <dbReference type="NCBI Taxonomy" id="390235"/>
    <lineage>
        <taxon>Bacteria</taxon>
        <taxon>Pseudomonadati</taxon>
        <taxon>Pseudomonadota</taxon>
        <taxon>Gammaproteobacteria</taxon>
        <taxon>Pseudomonadales</taxon>
        <taxon>Pseudomonadaceae</taxon>
        <taxon>Pseudomonas</taxon>
    </lineage>
</organism>
<dbReference type="KEGG" id="ppw:PputW619_2605"/>